<dbReference type="GO" id="GO:0043005">
    <property type="term" value="C:neuron projection"/>
    <property type="evidence" value="ECO:0007669"/>
    <property type="project" value="TreeGrafter"/>
</dbReference>
<dbReference type="InterPro" id="IPR013783">
    <property type="entry name" value="Ig-like_fold"/>
</dbReference>
<dbReference type="Proteomes" id="UP000828390">
    <property type="component" value="Unassembled WGS sequence"/>
</dbReference>
<dbReference type="PANTHER" id="PTHR12231">
    <property type="entry name" value="CTX-RELATED TYPE I TRANSMEMBRANE PROTEIN"/>
    <property type="match status" value="1"/>
</dbReference>
<proteinExistence type="predicted"/>
<dbReference type="InterPro" id="IPR051170">
    <property type="entry name" value="Neural/epithelial_adhesion"/>
</dbReference>
<evidence type="ECO:0000256" key="1">
    <source>
        <dbReference type="ARBA" id="ARBA00022729"/>
    </source>
</evidence>
<keyword evidence="3" id="KW-1015">Disulfide bond</keyword>
<accession>A0A9D4KT24</accession>
<dbReference type="InterPro" id="IPR036179">
    <property type="entry name" value="Ig-like_dom_sf"/>
</dbReference>
<evidence type="ECO:0000259" key="5">
    <source>
        <dbReference type="PROSITE" id="PS50835"/>
    </source>
</evidence>
<keyword evidence="7" id="KW-1185">Reference proteome</keyword>
<dbReference type="InterPro" id="IPR003598">
    <property type="entry name" value="Ig_sub2"/>
</dbReference>
<dbReference type="CDD" id="cd00096">
    <property type="entry name" value="Ig"/>
    <property type="match status" value="1"/>
</dbReference>
<name>A0A9D4KT24_DREPO</name>
<dbReference type="SMART" id="SM00409">
    <property type="entry name" value="IG"/>
    <property type="match status" value="1"/>
</dbReference>
<dbReference type="InterPro" id="IPR003599">
    <property type="entry name" value="Ig_sub"/>
</dbReference>
<keyword evidence="4" id="KW-0393">Immunoglobulin domain</keyword>
<dbReference type="SMART" id="SM00408">
    <property type="entry name" value="IGc2"/>
    <property type="match status" value="1"/>
</dbReference>
<dbReference type="Gene3D" id="2.60.40.10">
    <property type="entry name" value="Immunoglobulins"/>
    <property type="match status" value="1"/>
</dbReference>
<evidence type="ECO:0000313" key="6">
    <source>
        <dbReference type="EMBL" id="KAH3844586.1"/>
    </source>
</evidence>
<dbReference type="AlphaFoldDB" id="A0A9D4KT24"/>
<dbReference type="PROSITE" id="PS50835">
    <property type="entry name" value="IG_LIKE"/>
    <property type="match status" value="1"/>
</dbReference>
<dbReference type="EMBL" id="JAIWYP010000003">
    <property type="protein sequence ID" value="KAH3844586.1"/>
    <property type="molecule type" value="Genomic_DNA"/>
</dbReference>
<keyword evidence="1" id="KW-0732">Signal</keyword>
<dbReference type="InterPro" id="IPR007110">
    <property type="entry name" value="Ig-like_dom"/>
</dbReference>
<comment type="caution">
    <text evidence="6">The sequence shown here is derived from an EMBL/GenBank/DDBJ whole genome shotgun (WGS) entry which is preliminary data.</text>
</comment>
<protein>
    <recommendedName>
        <fullName evidence="5">Ig-like domain-containing protein</fullName>
    </recommendedName>
</protein>
<evidence type="ECO:0000313" key="7">
    <source>
        <dbReference type="Proteomes" id="UP000828390"/>
    </source>
</evidence>
<reference evidence="6" key="2">
    <citation type="submission" date="2020-11" db="EMBL/GenBank/DDBJ databases">
        <authorList>
            <person name="McCartney M.A."/>
            <person name="Auch B."/>
            <person name="Kono T."/>
            <person name="Mallez S."/>
            <person name="Becker A."/>
            <person name="Gohl D.M."/>
            <person name="Silverstein K.A.T."/>
            <person name="Koren S."/>
            <person name="Bechman K.B."/>
            <person name="Herman A."/>
            <person name="Abrahante J.E."/>
            <person name="Garbe J."/>
        </authorList>
    </citation>
    <scope>NUCLEOTIDE SEQUENCE</scope>
    <source>
        <strain evidence="6">Duluth1</strain>
        <tissue evidence="6">Whole animal</tissue>
    </source>
</reference>
<keyword evidence="2" id="KW-0677">Repeat</keyword>
<dbReference type="SUPFAM" id="SSF48726">
    <property type="entry name" value="Immunoglobulin"/>
    <property type="match status" value="1"/>
</dbReference>
<evidence type="ECO:0000256" key="4">
    <source>
        <dbReference type="ARBA" id="ARBA00023319"/>
    </source>
</evidence>
<gene>
    <name evidence="6" type="ORF">DPMN_086845</name>
</gene>
<reference evidence="6" key="1">
    <citation type="journal article" date="2019" name="bioRxiv">
        <title>The Genome of the Zebra Mussel, Dreissena polymorpha: A Resource for Invasive Species Research.</title>
        <authorList>
            <person name="McCartney M.A."/>
            <person name="Auch B."/>
            <person name="Kono T."/>
            <person name="Mallez S."/>
            <person name="Zhang Y."/>
            <person name="Obille A."/>
            <person name="Becker A."/>
            <person name="Abrahante J.E."/>
            <person name="Garbe J."/>
            <person name="Badalamenti J.P."/>
            <person name="Herman A."/>
            <person name="Mangelson H."/>
            <person name="Liachko I."/>
            <person name="Sullivan S."/>
            <person name="Sone E.D."/>
            <person name="Koren S."/>
            <person name="Silverstein K.A.T."/>
            <person name="Beckman K.B."/>
            <person name="Gohl D.M."/>
        </authorList>
    </citation>
    <scope>NUCLEOTIDE SEQUENCE</scope>
    <source>
        <strain evidence="6">Duluth1</strain>
        <tissue evidence="6">Whole animal</tissue>
    </source>
</reference>
<organism evidence="6 7">
    <name type="scientific">Dreissena polymorpha</name>
    <name type="common">Zebra mussel</name>
    <name type="synonym">Mytilus polymorpha</name>
    <dbReference type="NCBI Taxonomy" id="45954"/>
    <lineage>
        <taxon>Eukaryota</taxon>
        <taxon>Metazoa</taxon>
        <taxon>Spiralia</taxon>
        <taxon>Lophotrochozoa</taxon>
        <taxon>Mollusca</taxon>
        <taxon>Bivalvia</taxon>
        <taxon>Autobranchia</taxon>
        <taxon>Heteroconchia</taxon>
        <taxon>Euheterodonta</taxon>
        <taxon>Imparidentia</taxon>
        <taxon>Neoheterodontei</taxon>
        <taxon>Myida</taxon>
        <taxon>Dreissenoidea</taxon>
        <taxon>Dreissenidae</taxon>
        <taxon>Dreissena</taxon>
    </lineage>
</organism>
<dbReference type="Pfam" id="PF13927">
    <property type="entry name" value="Ig_3"/>
    <property type="match status" value="1"/>
</dbReference>
<sequence length="1080" mass="120748">MILQFYYNIFAGRENRTWCGAHSNPSGVFLNVFVDINIFKDIPLLSLVNADVNAKVHAYLLSDPTSRISTNNSINLLDDVLNVKNFTESFINLTVKSAFQYATILTNQSIVYLQDVNHMADQLVGKLGHIAQVLMNSPKFDLQAIIVASEGFDDIWNDGIVSLKKHTMDFIESLKNNTRLAAYKYDTLFSNELNYIERQITITTDKVMNQLTDVYKKSEGFGLKFNGEIKVFGIQLLGLELEFVYSSGNRMISCNSYNTGLDIMKNEKAIRFIGVLKTGLVKICPFIKMGIGAGFGMAISLETYGKFEIIHRIEASLLGMTGHVDSYITPTGLYFYLEGNMWSIFKVQLDVSYEKQLSIEDHRQLLLEDITLRVKGRLVADADGDGDFADSYLSALIKFTNHLADEATARISNVQNAFTKAQDGLTVAQNWLEEKKTVIRSANAAFDTAVRAFDVAKEKLEEAKIPFQNAIDFLAEAQRKVDRLCQIKTCNRVCIPGLNCRICWKKIWFVSIPYPCCHFTSCMFSIPNPICEAINFGCYAIRGIAYAALELAKLAVRLPMLVLDAAKQAVSGAQFVVDKSRVVLKIAEGALSLAQVGLEGAKEYLEGAKLALEAVKQVVKLGVMVLNFVIKYAIQTLIDVRNCGFEIDLSTRDLPIFDVQCEINAFRLGFKQVCIRINFNDVVQSIWNAAKATIETFLESISDVITGRRKREIRDKTLSGIYLAIRSMRDADIDTEHFDVFVNQTIDTVFKTPGFKNITTHTAGEYEYRKEIFHEKCLKFQTVHSFLFDTIKSLLEMVHSSADTFSNISNTQLSVRSFNMDSITANFSIDSIGIDPDVAENEFNLSISTLSETVEYVRGNLSTNPFLTNIRSLANEATAFMDTQIHSANKILIVNQWIAAMNNVTNEYFDNDTCVSYLDCAHHSVAALYESFTAVNVTNQTDSLQSISEFEDEFLRLVGNGSHTIVDVDIMAASLIAWLDKIQGYNVFCSKAPEKIASLRNQSVSTGSVVSLVCNATGDPTPTFWWYKDDELLDNFNGMTLTIVNATPKDAAKYYCVAGNLVANYTFDLAEIAVFGRNII</sequence>
<feature type="domain" description="Ig-like" evidence="5">
    <location>
        <begin position="993"/>
        <end position="1073"/>
    </location>
</feature>
<evidence type="ECO:0000256" key="3">
    <source>
        <dbReference type="ARBA" id="ARBA00023157"/>
    </source>
</evidence>
<evidence type="ECO:0000256" key="2">
    <source>
        <dbReference type="ARBA" id="ARBA00022737"/>
    </source>
</evidence>
<dbReference type="PANTHER" id="PTHR12231:SF253">
    <property type="entry name" value="DPR-INTERACTING PROTEIN ETA, ISOFORM B-RELATED"/>
    <property type="match status" value="1"/>
</dbReference>